<reference evidence="9" key="1">
    <citation type="submission" date="2013-08" db="EMBL/GenBank/DDBJ databases">
        <title>Gene expansion shapes genome architecture in the human pathogen Lichtheimia corymbifera: an evolutionary genomics analysis in the ancient terrestrial Mucorales (Mucoromycotina).</title>
        <authorList>
            <person name="Schwartze V.U."/>
            <person name="Winter S."/>
            <person name="Shelest E."/>
            <person name="Marcet-Houben M."/>
            <person name="Horn F."/>
            <person name="Wehner S."/>
            <person name="Hoffmann K."/>
            <person name="Riege K."/>
            <person name="Sammeth M."/>
            <person name="Nowrousian M."/>
            <person name="Valiante V."/>
            <person name="Linde J."/>
            <person name="Jacobsen I.D."/>
            <person name="Marz M."/>
            <person name="Brakhage A.A."/>
            <person name="Gabaldon T."/>
            <person name="Bocker S."/>
            <person name="Voigt K."/>
        </authorList>
    </citation>
    <scope>NUCLEOTIDE SEQUENCE [LARGE SCALE GENOMIC DNA]</scope>
    <source>
        <strain evidence="9">FSU 9682</strain>
    </source>
</reference>
<feature type="region of interest" description="Disordered" evidence="6">
    <location>
        <begin position="470"/>
        <end position="496"/>
    </location>
</feature>
<sequence>MATTTTAAVDEKNTIPPKFLEASMDSTSDVDLEKQKKASSKFVYTSEERRVLRKINFATVPFVCVVLYIQFIDKSTLNFSAVLGLYEDTGIDGTQFSWLGSIFYVGYLAFQLPNQYLLQRLPTSKYLGVVLVLWGVSLACTAIAKDFSQLAGLRFLLGFFEASTYPAIFLLISTFYRRTEQVTWFGTMFIANSVATTTGGAIGYGIGRMDGLHNMSAWQWCMLIWGCITAFSGIVYFFFLPDKPKSRWFRLTPEEEKIIDDRTRDNTVVRSKIIKREHMLEALKEPRFYCCMLISFFLNLQNGCITIFSTQIIKNMGFTNLESILLNIPKGFSTILLLIFAMTMSKRFDVICYIGALMSLIAFIGALLLGVLPVGGVMLLGIFLASTSPPYTMLQTMISNNITGYTKKIFYTSGNIVMYCLGNFVGPLMMVDSQAPRYIGGMIGYMVADVLAAALFLYCRWSFKRENKRRERMKEENKVPPPPENREEIDWTDKEDPHFVYRI</sequence>
<keyword evidence="5 7" id="KW-0472">Membrane</keyword>
<feature type="transmembrane region" description="Helical" evidence="7">
    <location>
        <begin position="150"/>
        <end position="172"/>
    </location>
</feature>
<dbReference type="PROSITE" id="PS50850">
    <property type="entry name" value="MFS"/>
    <property type="match status" value="1"/>
</dbReference>
<evidence type="ECO:0000256" key="4">
    <source>
        <dbReference type="ARBA" id="ARBA00022989"/>
    </source>
</evidence>
<dbReference type="EMBL" id="CBTN010000023">
    <property type="protein sequence ID" value="CDH54414.1"/>
    <property type="molecule type" value="Genomic_DNA"/>
</dbReference>
<feature type="transmembrane region" description="Helical" evidence="7">
    <location>
        <begin position="350"/>
        <end position="371"/>
    </location>
</feature>
<feature type="transmembrane region" description="Helical" evidence="7">
    <location>
        <begin position="126"/>
        <end position="144"/>
    </location>
</feature>
<accession>A0A068RWL2</accession>
<dbReference type="VEuPathDB" id="FungiDB:LCOR_05661.1"/>
<feature type="transmembrane region" description="Helical" evidence="7">
    <location>
        <begin position="217"/>
        <end position="240"/>
    </location>
</feature>
<keyword evidence="10" id="KW-1185">Reference proteome</keyword>
<dbReference type="STRING" id="1263082.A0A068RWL2"/>
<organism evidence="9 10">
    <name type="scientific">Lichtheimia corymbifera JMRC:FSU:9682</name>
    <dbReference type="NCBI Taxonomy" id="1263082"/>
    <lineage>
        <taxon>Eukaryota</taxon>
        <taxon>Fungi</taxon>
        <taxon>Fungi incertae sedis</taxon>
        <taxon>Mucoromycota</taxon>
        <taxon>Mucoromycotina</taxon>
        <taxon>Mucoromycetes</taxon>
        <taxon>Mucorales</taxon>
        <taxon>Lichtheimiaceae</taxon>
        <taxon>Lichtheimia</taxon>
    </lineage>
</organism>
<protein>
    <submittedName>
        <fullName evidence="9">Allantoate permease</fullName>
    </submittedName>
</protein>
<dbReference type="InterPro" id="IPR036259">
    <property type="entry name" value="MFS_trans_sf"/>
</dbReference>
<dbReference type="InterPro" id="IPR011701">
    <property type="entry name" value="MFS"/>
</dbReference>
<comment type="subcellular location">
    <subcellularLocation>
        <location evidence="1">Membrane</location>
        <topology evidence="1">Multi-pass membrane protein</topology>
    </subcellularLocation>
</comment>
<feature type="domain" description="Major facilitator superfamily (MFS) profile" evidence="8">
    <location>
        <begin position="59"/>
        <end position="467"/>
    </location>
</feature>
<evidence type="ECO:0000259" key="8">
    <source>
        <dbReference type="PROSITE" id="PS50850"/>
    </source>
</evidence>
<dbReference type="PANTHER" id="PTHR43791:SF97">
    <property type="entry name" value="ALLANTOATE TRANSPORTER, PUTATIVE (AFU_ORTHOLOGUE AFUA_1G14700)-RELATED"/>
    <property type="match status" value="1"/>
</dbReference>
<dbReference type="AlphaFoldDB" id="A0A068RWL2"/>
<feature type="transmembrane region" description="Helical" evidence="7">
    <location>
        <begin position="324"/>
        <end position="343"/>
    </location>
</feature>
<dbReference type="Pfam" id="PF07690">
    <property type="entry name" value="MFS_1"/>
    <property type="match status" value="1"/>
</dbReference>
<evidence type="ECO:0000256" key="6">
    <source>
        <dbReference type="SAM" id="MobiDB-lite"/>
    </source>
</evidence>
<gene>
    <name evidence="9" type="ORF">LCOR_05661.1</name>
</gene>
<dbReference type="Proteomes" id="UP000027586">
    <property type="component" value="Unassembled WGS sequence"/>
</dbReference>
<keyword evidence="4 7" id="KW-1133">Transmembrane helix</keyword>
<dbReference type="Gene3D" id="1.20.1250.20">
    <property type="entry name" value="MFS general substrate transporter like domains"/>
    <property type="match status" value="2"/>
</dbReference>
<comment type="caution">
    <text evidence="9">The sequence shown here is derived from an EMBL/GenBank/DDBJ whole genome shotgun (WGS) entry which is preliminary data.</text>
</comment>
<evidence type="ECO:0000256" key="7">
    <source>
        <dbReference type="SAM" id="Phobius"/>
    </source>
</evidence>
<evidence type="ECO:0000256" key="1">
    <source>
        <dbReference type="ARBA" id="ARBA00004141"/>
    </source>
</evidence>
<dbReference type="GO" id="GO:0022857">
    <property type="term" value="F:transmembrane transporter activity"/>
    <property type="evidence" value="ECO:0007669"/>
    <property type="project" value="InterPro"/>
</dbReference>
<evidence type="ECO:0000313" key="10">
    <source>
        <dbReference type="Proteomes" id="UP000027586"/>
    </source>
</evidence>
<keyword evidence="3 7" id="KW-0812">Transmembrane</keyword>
<dbReference type="InterPro" id="IPR020846">
    <property type="entry name" value="MFS_dom"/>
</dbReference>
<proteinExistence type="predicted"/>
<feature type="transmembrane region" description="Helical" evidence="7">
    <location>
        <begin position="184"/>
        <end position="205"/>
    </location>
</feature>
<feature type="transmembrane region" description="Helical" evidence="7">
    <location>
        <begin position="96"/>
        <end position="114"/>
    </location>
</feature>
<feature type="transmembrane region" description="Helical" evidence="7">
    <location>
        <begin position="55"/>
        <end position="72"/>
    </location>
</feature>
<dbReference type="OrthoDB" id="6730379at2759"/>
<evidence type="ECO:0000256" key="5">
    <source>
        <dbReference type="ARBA" id="ARBA00023136"/>
    </source>
</evidence>
<name>A0A068RWL2_9FUNG</name>
<dbReference type="SUPFAM" id="SSF103473">
    <property type="entry name" value="MFS general substrate transporter"/>
    <property type="match status" value="1"/>
</dbReference>
<dbReference type="GO" id="GO:0016020">
    <property type="term" value="C:membrane"/>
    <property type="evidence" value="ECO:0007669"/>
    <property type="project" value="UniProtKB-SubCell"/>
</dbReference>
<evidence type="ECO:0000256" key="2">
    <source>
        <dbReference type="ARBA" id="ARBA00022448"/>
    </source>
</evidence>
<keyword evidence="2" id="KW-0813">Transport</keyword>
<dbReference type="PANTHER" id="PTHR43791">
    <property type="entry name" value="PERMEASE-RELATED"/>
    <property type="match status" value="1"/>
</dbReference>
<feature type="transmembrane region" description="Helical" evidence="7">
    <location>
        <begin position="442"/>
        <end position="463"/>
    </location>
</feature>
<feature type="transmembrane region" description="Helical" evidence="7">
    <location>
        <begin position="409"/>
        <end position="430"/>
    </location>
</feature>
<evidence type="ECO:0000256" key="3">
    <source>
        <dbReference type="ARBA" id="ARBA00022692"/>
    </source>
</evidence>
<evidence type="ECO:0000313" key="9">
    <source>
        <dbReference type="EMBL" id="CDH54414.1"/>
    </source>
</evidence>